<dbReference type="InterPro" id="IPR025669">
    <property type="entry name" value="AAA_dom"/>
</dbReference>
<accession>A0A7G9Z4I0</accession>
<dbReference type="EMBL" id="MT631604">
    <property type="protein sequence ID" value="QNO55164.1"/>
    <property type="molecule type" value="Genomic_DNA"/>
</dbReference>
<dbReference type="SUPFAM" id="SSF52540">
    <property type="entry name" value="P-loop containing nucleoside triphosphate hydrolases"/>
    <property type="match status" value="1"/>
</dbReference>
<evidence type="ECO:0000259" key="1">
    <source>
        <dbReference type="Pfam" id="PF13614"/>
    </source>
</evidence>
<dbReference type="PANTHER" id="PTHR13696">
    <property type="entry name" value="P-LOOP CONTAINING NUCLEOSIDE TRIPHOSPHATE HYDROLASE"/>
    <property type="match status" value="1"/>
</dbReference>
<reference evidence="2" key="1">
    <citation type="submission" date="2020-06" db="EMBL/GenBank/DDBJ databases">
        <title>Unique genomic features of the anaerobic methanotrophic archaea.</title>
        <authorList>
            <person name="Chadwick G.L."/>
            <person name="Skennerton C.T."/>
            <person name="Laso-Perez R."/>
            <person name="Leu A.O."/>
            <person name="Speth D.R."/>
            <person name="Yu H."/>
            <person name="Morgan-Lang C."/>
            <person name="Hatzenpichler R."/>
            <person name="Goudeau D."/>
            <person name="Malmstrom R."/>
            <person name="Brazelton W.J."/>
            <person name="Woyke T."/>
            <person name="Hallam S.J."/>
            <person name="Tyson G.W."/>
            <person name="Wegener G."/>
            <person name="Boetius A."/>
            <person name="Orphan V."/>
        </authorList>
    </citation>
    <scope>NUCLEOTIDE SEQUENCE</scope>
</reference>
<evidence type="ECO:0000313" key="2">
    <source>
        <dbReference type="EMBL" id="QNO55164.1"/>
    </source>
</evidence>
<proteinExistence type="predicted"/>
<dbReference type="InterPro" id="IPR027417">
    <property type="entry name" value="P-loop_NTPase"/>
</dbReference>
<dbReference type="AlphaFoldDB" id="A0A7G9Z4I0"/>
<feature type="domain" description="AAA" evidence="1">
    <location>
        <begin position="14"/>
        <end position="181"/>
    </location>
</feature>
<dbReference type="FunFam" id="3.40.50.300:FF:000285">
    <property type="entry name" value="Sporulation initiation inhibitor Soj"/>
    <property type="match status" value="1"/>
</dbReference>
<dbReference type="Gene3D" id="3.40.50.300">
    <property type="entry name" value="P-loop containing nucleotide triphosphate hydrolases"/>
    <property type="match status" value="1"/>
</dbReference>
<dbReference type="PANTHER" id="PTHR13696:SF99">
    <property type="entry name" value="COBYRINIC ACID AC-DIAMIDE SYNTHASE"/>
    <property type="match status" value="1"/>
</dbReference>
<sequence length="267" mass="29157">MHIQNTKIKMVSVTIAFAHHKGGTGKTTSCVNISGFLALSAKKVLVIDLDPQANATSALGIDKNNLGESMYDVMVGDAEIADAVLETEIENIHLAPATLDLVGAESHLYRMNNRISILKRSIEGIRKYYDYIMIDTPPGPGLFIINGVVASDYTIVTLDPGVFALEGVETLSLIFDDINESSGVKINPRMAILTRCNKASLFSMITGKRDPVKEIKKGMKGFFDSVYTVPYGVEVYEAQLKGVPISHYKPKCKAGVAYKKIAEVVRR</sequence>
<gene>
    <name evidence="2" type="primary">nifH</name>
    <name evidence="2" type="ORF">FBIBDDDO_00026</name>
</gene>
<name>A0A7G9Z4I0_9EURY</name>
<dbReference type="InterPro" id="IPR050678">
    <property type="entry name" value="DNA_Partitioning_ATPase"/>
</dbReference>
<dbReference type="CDD" id="cd02042">
    <property type="entry name" value="ParAB_family"/>
    <property type="match status" value="1"/>
</dbReference>
<dbReference type="EC" id="1.18.6.1" evidence="2"/>
<keyword evidence="2" id="KW-0560">Oxidoreductase</keyword>
<dbReference type="Pfam" id="PF13614">
    <property type="entry name" value="AAA_31"/>
    <property type="match status" value="1"/>
</dbReference>
<protein>
    <submittedName>
        <fullName evidence="2">Nitrogenase iron protein</fullName>
        <ecNumber evidence="2">1.18.6.1</ecNumber>
    </submittedName>
</protein>
<dbReference type="GO" id="GO:0016163">
    <property type="term" value="F:nitrogenase activity"/>
    <property type="evidence" value="ECO:0007669"/>
    <property type="project" value="UniProtKB-EC"/>
</dbReference>
<organism evidence="2">
    <name type="scientific">Candidatus Methanophaga sp. ANME-1 ERB7</name>
    <dbReference type="NCBI Taxonomy" id="2759913"/>
    <lineage>
        <taxon>Archaea</taxon>
        <taxon>Methanobacteriati</taxon>
        <taxon>Methanobacteriota</taxon>
        <taxon>Stenosarchaea group</taxon>
        <taxon>Methanomicrobia</taxon>
        <taxon>Candidatus Methanophagales</taxon>
        <taxon>Candidatus Methanophagaceae</taxon>
        <taxon>Candidatus Methanophaga</taxon>
    </lineage>
</organism>